<proteinExistence type="predicted"/>
<name>A0A6U3BD06_9EUKA</name>
<feature type="compositionally biased region" description="Low complexity" evidence="2">
    <location>
        <begin position="55"/>
        <end position="72"/>
    </location>
</feature>
<dbReference type="EMBL" id="HBIV01022906">
    <property type="protein sequence ID" value="CAE0664872.1"/>
    <property type="molecule type" value="Transcribed_RNA"/>
</dbReference>
<dbReference type="Gene3D" id="1.10.150.50">
    <property type="entry name" value="Transcription Factor, Ets-1"/>
    <property type="match status" value="1"/>
</dbReference>
<feature type="domain" description="SAM" evidence="3">
    <location>
        <begin position="366"/>
        <end position="429"/>
    </location>
</feature>
<dbReference type="InterPro" id="IPR013761">
    <property type="entry name" value="SAM/pointed_sf"/>
</dbReference>
<dbReference type="SUPFAM" id="SSF47769">
    <property type="entry name" value="SAM/Pointed domain"/>
    <property type="match status" value="1"/>
</dbReference>
<evidence type="ECO:0000313" key="4">
    <source>
        <dbReference type="EMBL" id="CAE0664872.1"/>
    </source>
</evidence>
<reference evidence="4" key="1">
    <citation type="submission" date="2021-01" db="EMBL/GenBank/DDBJ databases">
        <authorList>
            <person name="Corre E."/>
            <person name="Pelletier E."/>
            <person name="Niang G."/>
            <person name="Scheremetjew M."/>
            <person name="Finn R."/>
            <person name="Kale V."/>
            <person name="Holt S."/>
            <person name="Cochrane G."/>
            <person name="Meng A."/>
            <person name="Brown T."/>
            <person name="Cohen L."/>
        </authorList>
    </citation>
    <scope>NUCLEOTIDE SEQUENCE</scope>
    <source>
        <strain evidence="4">CCCM811</strain>
    </source>
</reference>
<sequence>MSSNMDVKSPANIPSTDNSNQAGGSSHGTESIPAVPQTGGDPGNTAKSVKLESNTSTASSQPPLPSLSAAQPHTSPAFGNGLTQSYTQPMQSMGSYGVASGSPQMGGQVPNSHNQMQGYNQNNQSHQMNPQGSQPQNYQQQHRPPSVPMAPGQSGQPRMPLQHSQQQMQPGMSGVGGAGQQMARAPQMGGMGGGQQMGGPQQMGGGQQMGGAQQMGGPQQMGGGQMGAQPMAQGGGQSADKLSHIQRLAAQLQQVKELQAKLQATLAKKKAAEAKASQNNNLTVPIPSGQTSNNPLASPPLVMKGGAGGMNAGLTADVIQRQMQQPQQMQRAPNSMPGGSRGMMPQNPGRMQQPVNQGYMAMPSKWVVDQVLGWLDQNGFGSQREVFRRNTVNGNQLLNLSYNDLHSMGVTDEGMISRILQSVATLRGNLRVGGDNLNKRSYDSMARGGVSKPRSTTSRPSKPPKRSRKRFAWIATIESWVLEHEMHCSSYRPGEKQTQGPEPNICCASLRNEAQYKLRVVPNSNKCCGVSDLIVLCNTETKKVIGSLPCSMTQFLAPLMQNDLIVLTGATTCVIHPEGGVPPFELAVEGDLMRLAGLKRDPRFRMHIRKLTCLLDNWEGDWIDSDYPTNIESIKNLLSTD</sequence>
<dbReference type="AlphaFoldDB" id="A0A6U3BD06"/>
<feature type="region of interest" description="Disordered" evidence="2">
    <location>
        <begin position="434"/>
        <end position="468"/>
    </location>
</feature>
<feature type="compositionally biased region" description="Polar residues" evidence="2">
    <location>
        <begin position="101"/>
        <end position="128"/>
    </location>
</feature>
<evidence type="ECO:0000256" key="1">
    <source>
        <dbReference type="SAM" id="Coils"/>
    </source>
</evidence>
<organism evidence="4">
    <name type="scientific">Lotharella globosa</name>
    <dbReference type="NCBI Taxonomy" id="91324"/>
    <lineage>
        <taxon>Eukaryota</taxon>
        <taxon>Sar</taxon>
        <taxon>Rhizaria</taxon>
        <taxon>Cercozoa</taxon>
        <taxon>Chlorarachniophyceae</taxon>
        <taxon>Lotharella</taxon>
    </lineage>
</organism>
<keyword evidence="1" id="KW-0175">Coiled coil</keyword>
<feature type="compositionally biased region" description="Gly residues" evidence="2">
    <location>
        <begin position="189"/>
        <end position="209"/>
    </location>
</feature>
<dbReference type="Pfam" id="PF00536">
    <property type="entry name" value="SAM_1"/>
    <property type="match status" value="1"/>
</dbReference>
<evidence type="ECO:0000256" key="2">
    <source>
        <dbReference type="SAM" id="MobiDB-lite"/>
    </source>
</evidence>
<protein>
    <recommendedName>
        <fullName evidence="3">SAM domain-containing protein</fullName>
    </recommendedName>
</protein>
<evidence type="ECO:0000259" key="3">
    <source>
        <dbReference type="PROSITE" id="PS50105"/>
    </source>
</evidence>
<feature type="region of interest" description="Disordered" evidence="2">
    <location>
        <begin position="1"/>
        <end position="239"/>
    </location>
</feature>
<feature type="compositionally biased region" description="Polar residues" evidence="2">
    <location>
        <begin position="81"/>
        <end position="94"/>
    </location>
</feature>
<feature type="compositionally biased region" description="Low complexity" evidence="2">
    <location>
        <begin position="129"/>
        <end position="141"/>
    </location>
</feature>
<accession>A0A6U3BD06</accession>
<dbReference type="PROSITE" id="PS50105">
    <property type="entry name" value="SAM_DOMAIN"/>
    <property type="match status" value="1"/>
</dbReference>
<feature type="coiled-coil region" evidence="1">
    <location>
        <begin position="245"/>
        <end position="275"/>
    </location>
</feature>
<feature type="compositionally biased region" description="Low complexity" evidence="2">
    <location>
        <begin position="451"/>
        <end position="460"/>
    </location>
</feature>
<gene>
    <name evidence="4" type="ORF">LGLO00237_LOCUS16477</name>
</gene>
<dbReference type="InterPro" id="IPR001660">
    <property type="entry name" value="SAM"/>
</dbReference>
<feature type="compositionally biased region" description="Polar residues" evidence="2">
    <location>
        <begin position="45"/>
        <end position="54"/>
    </location>
</feature>
<feature type="compositionally biased region" description="Polar residues" evidence="2">
    <location>
        <begin position="1"/>
        <end position="29"/>
    </location>
</feature>
<dbReference type="SMART" id="SM00454">
    <property type="entry name" value="SAM"/>
    <property type="match status" value="1"/>
</dbReference>